<dbReference type="AlphaFoldDB" id="A0A382FMW0"/>
<dbReference type="PROSITE" id="PS51257">
    <property type="entry name" value="PROKAR_LIPOPROTEIN"/>
    <property type="match status" value="1"/>
</dbReference>
<evidence type="ECO:0008006" key="2">
    <source>
        <dbReference type="Google" id="ProtNLM"/>
    </source>
</evidence>
<accession>A0A382FMW0</accession>
<feature type="non-terminal residue" evidence="1">
    <location>
        <position position="219"/>
    </location>
</feature>
<dbReference type="EMBL" id="UINC01050708">
    <property type="protein sequence ID" value="SVB63989.1"/>
    <property type="molecule type" value="Genomic_DNA"/>
</dbReference>
<sequence>MRTYKNILSLTFSFATLAFFAGCGHYLIPGKFEPLEAAQQETVGESTRMDILDDGTVTFVQNRLEVSVRPMADEEINRQYPAQSSDASGPTDELPSNPFTYGNWIDGRTGKSPQRLSIFKITIKNYEYPKVKLDPLMITVESVNGRYYYPWGDYDAEEYFRRYPLAFNGLGYLRYKERRDLYTQAKYPDDEFCFSGQEVEGYVVYSKIHADVGEIAVKI</sequence>
<organism evidence="1">
    <name type="scientific">marine metagenome</name>
    <dbReference type="NCBI Taxonomy" id="408172"/>
    <lineage>
        <taxon>unclassified sequences</taxon>
        <taxon>metagenomes</taxon>
        <taxon>ecological metagenomes</taxon>
    </lineage>
</organism>
<name>A0A382FMW0_9ZZZZ</name>
<proteinExistence type="predicted"/>
<protein>
    <recommendedName>
        <fullName evidence="2">Lipoprotein</fullName>
    </recommendedName>
</protein>
<evidence type="ECO:0000313" key="1">
    <source>
        <dbReference type="EMBL" id="SVB63989.1"/>
    </source>
</evidence>
<gene>
    <name evidence="1" type="ORF">METZ01_LOCUS216843</name>
</gene>
<reference evidence="1" key="1">
    <citation type="submission" date="2018-05" db="EMBL/GenBank/DDBJ databases">
        <authorList>
            <person name="Lanie J.A."/>
            <person name="Ng W.-L."/>
            <person name="Kazmierczak K.M."/>
            <person name="Andrzejewski T.M."/>
            <person name="Davidsen T.M."/>
            <person name="Wayne K.J."/>
            <person name="Tettelin H."/>
            <person name="Glass J.I."/>
            <person name="Rusch D."/>
            <person name="Podicherti R."/>
            <person name="Tsui H.-C.T."/>
            <person name="Winkler M.E."/>
        </authorList>
    </citation>
    <scope>NUCLEOTIDE SEQUENCE</scope>
</reference>